<dbReference type="EMBL" id="CAXDID020000194">
    <property type="protein sequence ID" value="CAL6052824.1"/>
    <property type="molecule type" value="Genomic_DNA"/>
</dbReference>
<evidence type="ECO:0000313" key="2">
    <source>
        <dbReference type="EMBL" id="CAI9961557.1"/>
    </source>
</evidence>
<evidence type="ECO:0000313" key="3">
    <source>
        <dbReference type="EMBL" id="CAL6011431.1"/>
    </source>
</evidence>
<dbReference type="EMBL" id="CATOUU010000841">
    <property type="protein sequence ID" value="CAI9953810.1"/>
    <property type="molecule type" value="Genomic_DNA"/>
</dbReference>
<comment type="caution">
    <text evidence="2">The sequence shown here is derived from an EMBL/GenBank/DDBJ whole genome shotgun (WGS) entry which is preliminary data.</text>
</comment>
<dbReference type="AlphaFoldDB" id="A0AA86UR65"/>
<reference evidence="3 6" key="2">
    <citation type="submission" date="2024-07" db="EMBL/GenBank/DDBJ databases">
        <authorList>
            <person name="Akdeniz Z."/>
        </authorList>
    </citation>
    <scope>NUCLEOTIDE SEQUENCE [LARGE SCALE GENOMIC DNA]</scope>
</reference>
<gene>
    <name evidence="3" type="ORF">HINF_LOCUS22809</name>
    <name evidence="1" type="ORF">HINF_LOCUS41455</name>
    <name evidence="4" type="ORF">HINF_LOCUS42614</name>
    <name evidence="5" type="ORF">HINF_LOCUS45035</name>
    <name evidence="2" type="ORF">HINF_LOCUS49202</name>
</gene>
<name>A0AA86UR65_9EUKA</name>
<evidence type="ECO:0000313" key="4">
    <source>
        <dbReference type="EMBL" id="CAL6048277.1"/>
    </source>
</evidence>
<protein>
    <submittedName>
        <fullName evidence="2">Uncharacterized protein</fullName>
    </submittedName>
</protein>
<dbReference type="EMBL" id="CATOUU010000942">
    <property type="protein sequence ID" value="CAI9961557.1"/>
    <property type="molecule type" value="Genomic_DNA"/>
</dbReference>
<proteinExistence type="predicted"/>
<evidence type="ECO:0000313" key="5">
    <source>
        <dbReference type="EMBL" id="CAL6052824.1"/>
    </source>
</evidence>
<evidence type="ECO:0000313" key="1">
    <source>
        <dbReference type="EMBL" id="CAI9953810.1"/>
    </source>
</evidence>
<evidence type="ECO:0000313" key="6">
    <source>
        <dbReference type="Proteomes" id="UP001642409"/>
    </source>
</evidence>
<keyword evidence="6" id="KW-1185">Reference proteome</keyword>
<dbReference type="Proteomes" id="UP001642409">
    <property type="component" value="Unassembled WGS sequence"/>
</dbReference>
<organism evidence="2">
    <name type="scientific">Hexamita inflata</name>
    <dbReference type="NCBI Taxonomy" id="28002"/>
    <lineage>
        <taxon>Eukaryota</taxon>
        <taxon>Metamonada</taxon>
        <taxon>Diplomonadida</taxon>
        <taxon>Hexamitidae</taxon>
        <taxon>Hexamitinae</taxon>
        <taxon>Hexamita</taxon>
    </lineage>
</organism>
<reference evidence="2" key="1">
    <citation type="submission" date="2023-06" db="EMBL/GenBank/DDBJ databases">
        <authorList>
            <person name="Kurt Z."/>
        </authorList>
    </citation>
    <scope>NUCLEOTIDE SEQUENCE</scope>
</reference>
<accession>A0AA86UR65</accession>
<sequence length="733" mass="83620">MMHIGNGSQSLQNGGKQKESLLYQKRMRTPAAPLDSLKSSTTSMEVQIKQMPQTFSQDSHQFQHFSASLEQLQMRLQQRAQQRDDSTQLAVRAADGDAMTAIEAAKFFRDLAVIQQNQSVALLTQVDGVRRQHDSEKRRAMRMEQQLEYFDVEFEQEKEALIASVNKIKQTVQECQLLATELGFPIPQQPEILETITPQCFESEHDGYITVDGQEKSLKSVSLSLLIGEQQVLRNHNFLMKQMISDIQKQKAQKATENQQSETVSQQILQSQYSNPVEIFQKEFQGSGIAVARELMLLRNKAAGYLLREQEFDCDQLLRRESMDDNSLRAIIVGLQNELSYAKQQLSQLQNIGIGQQLGTRQKEFVFTPLQIKKLAEMALSNSDRDLLPDTLARSVDVLVAESLKASEQAANAAIEAKQARIPVSQLQMLIEKRNQTLQGLDKVSLDLMQFLRENQSQPDLESQVVKFLMDRNIQLPDDFNPQHENEEPKNSLQYAARAQEIALDRNREFQLILDQFNDYLREVLKSLEKENVEKFQKDGTGYTEVLEKLSHLLEHSRSLHLQVANRDFVIVKLQAIIEQIVNEKAKGKNDIIHLIGVRNGMVAAYMQLRRKYELLQIQTQTLKTSAQNPIQIAIDTAAESYNQKLANSLAAESTDYTRAVAGLSEVVRNEVHHFEEELEKGIKQVNSVVKNYINIVNNRAQVAVQTDRQRKCYDQSIQVQIVAEVDPKQKKK</sequence>
<dbReference type="EMBL" id="CAXDID020000064">
    <property type="protein sequence ID" value="CAL6011431.1"/>
    <property type="molecule type" value="Genomic_DNA"/>
</dbReference>
<dbReference type="EMBL" id="CAXDID020000174">
    <property type="protein sequence ID" value="CAL6048277.1"/>
    <property type="molecule type" value="Genomic_DNA"/>
</dbReference>